<evidence type="ECO:0000313" key="3">
    <source>
        <dbReference type="Proteomes" id="UP000597507"/>
    </source>
</evidence>
<dbReference type="InterPro" id="IPR025110">
    <property type="entry name" value="AMP-bd_C"/>
</dbReference>
<accession>A0A8J2Z9D6</accession>
<evidence type="ECO:0000259" key="1">
    <source>
        <dbReference type="Pfam" id="PF13193"/>
    </source>
</evidence>
<sequence>MSAAPPLFERAAVLKSDVFSTVERGVAVTATGERLPAIRRDLSTARWWAWPLARHFAAREARALRRAAGIPGVPPLIHADRRTVIRGFVDGLPMQAARPRGDAAFFRSARRLLRRLRRAGIAHNDLAKEPNWLVTPQGEAAVVDLQLASLHRPGRSRLLRVLAYEDLRHLLKHKRKYHPEGLTATERRILARKSLFARLWMRTGKPLYRLVTHRLLGMRDREGGGLRLLADGPRIEAAARSHPAVREIAVVAFPFRRDGIGLHAFVVADPAAALDAAALRAHLRARLPPGVAPPERIRRVPALPRDAAGAIARPILTLIATGQTDQLAPLIGGDAPCRAAVEAILAAPDEEAAERAGGA</sequence>
<dbReference type="RefSeq" id="WP_188898555.1">
    <property type="nucleotide sequence ID" value="NZ_BMKS01000002.1"/>
</dbReference>
<dbReference type="Gene3D" id="3.30.300.30">
    <property type="match status" value="1"/>
</dbReference>
<keyword evidence="2" id="KW-0418">Kinase</keyword>
<proteinExistence type="predicted"/>
<feature type="domain" description="AMP-binding enzyme C-terminal" evidence="1">
    <location>
        <begin position="235"/>
        <end position="309"/>
    </location>
</feature>
<dbReference type="SUPFAM" id="SSF56112">
    <property type="entry name" value="Protein kinase-like (PK-like)"/>
    <property type="match status" value="1"/>
</dbReference>
<protein>
    <submittedName>
        <fullName evidence="2">Serine/threonine protein kinase</fullName>
    </submittedName>
</protein>
<dbReference type="GO" id="GO:0004674">
    <property type="term" value="F:protein serine/threonine kinase activity"/>
    <property type="evidence" value="ECO:0007669"/>
    <property type="project" value="UniProtKB-KW"/>
</dbReference>
<comment type="caution">
    <text evidence="2">The sequence shown here is derived from an EMBL/GenBank/DDBJ whole genome shotgun (WGS) entry which is preliminary data.</text>
</comment>
<keyword evidence="2" id="KW-0723">Serine/threonine-protein kinase</keyword>
<dbReference type="InterPro" id="IPR011009">
    <property type="entry name" value="Kinase-like_dom_sf"/>
</dbReference>
<dbReference type="EMBL" id="BMKS01000002">
    <property type="protein sequence ID" value="GGG21571.1"/>
    <property type="molecule type" value="Genomic_DNA"/>
</dbReference>
<dbReference type="SUPFAM" id="SSF56801">
    <property type="entry name" value="Acetyl-CoA synthetase-like"/>
    <property type="match status" value="1"/>
</dbReference>
<name>A0A8J2Z9D6_9PROT</name>
<gene>
    <name evidence="2" type="ORF">GCM10010964_07180</name>
</gene>
<keyword evidence="3" id="KW-1185">Reference proteome</keyword>
<dbReference type="InterPro" id="IPR045851">
    <property type="entry name" value="AMP-bd_C_sf"/>
</dbReference>
<dbReference type="Proteomes" id="UP000597507">
    <property type="component" value="Unassembled WGS sequence"/>
</dbReference>
<dbReference type="Pfam" id="PF13193">
    <property type="entry name" value="AMP-binding_C"/>
    <property type="match status" value="1"/>
</dbReference>
<evidence type="ECO:0000313" key="2">
    <source>
        <dbReference type="EMBL" id="GGG21571.1"/>
    </source>
</evidence>
<reference evidence="2 3" key="1">
    <citation type="journal article" date="2014" name="Int. J. Syst. Evol. Microbiol.">
        <title>Complete genome sequence of Corynebacterium casei LMG S-19264T (=DSM 44701T), isolated from a smear-ripened cheese.</title>
        <authorList>
            <consortium name="US DOE Joint Genome Institute (JGI-PGF)"/>
            <person name="Walter F."/>
            <person name="Albersmeier A."/>
            <person name="Kalinowski J."/>
            <person name="Ruckert C."/>
        </authorList>
    </citation>
    <scope>NUCLEOTIDE SEQUENCE [LARGE SCALE GENOMIC DNA]</scope>
    <source>
        <strain evidence="2 3">CGMCC 1.16330</strain>
    </source>
</reference>
<keyword evidence="2" id="KW-0808">Transferase</keyword>
<organism evidence="2 3">
    <name type="scientific">Caldovatus sediminis</name>
    <dbReference type="NCBI Taxonomy" id="2041189"/>
    <lineage>
        <taxon>Bacteria</taxon>
        <taxon>Pseudomonadati</taxon>
        <taxon>Pseudomonadota</taxon>
        <taxon>Alphaproteobacteria</taxon>
        <taxon>Acetobacterales</taxon>
        <taxon>Roseomonadaceae</taxon>
        <taxon>Caldovatus</taxon>
    </lineage>
</organism>
<dbReference type="AlphaFoldDB" id="A0A8J2Z9D6"/>